<dbReference type="InterPro" id="IPR038068">
    <property type="entry name" value="YcgL-like_sf"/>
</dbReference>
<dbReference type="EMBL" id="JBEVCJ010000003">
    <property type="protein sequence ID" value="MET1254294.1"/>
    <property type="molecule type" value="Genomic_DNA"/>
</dbReference>
<organism evidence="1 2">
    <name type="scientific">Aliikangiella maris</name>
    <dbReference type="NCBI Taxonomy" id="3162458"/>
    <lineage>
        <taxon>Bacteria</taxon>
        <taxon>Pseudomonadati</taxon>
        <taxon>Pseudomonadota</taxon>
        <taxon>Gammaproteobacteria</taxon>
        <taxon>Oceanospirillales</taxon>
        <taxon>Pleioneaceae</taxon>
        <taxon>Aliikangiella</taxon>
    </lineage>
</organism>
<dbReference type="Pfam" id="PF05166">
    <property type="entry name" value="YcgL"/>
    <property type="match status" value="1"/>
</dbReference>
<dbReference type="Gene3D" id="3.10.510.20">
    <property type="entry name" value="YcgL domain"/>
    <property type="match status" value="1"/>
</dbReference>
<protein>
    <submittedName>
        <fullName evidence="1">YcgL domain-containing protein</fullName>
    </submittedName>
</protein>
<proteinExistence type="inferred from homology"/>
<dbReference type="SUPFAM" id="SSF160191">
    <property type="entry name" value="YcgL-like"/>
    <property type="match status" value="1"/>
</dbReference>
<dbReference type="PANTHER" id="PTHR38109">
    <property type="entry name" value="PROTEIN YCGL"/>
    <property type="match status" value="1"/>
</dbReference>
<gene>
    <name evidence="1" type="ORF">ABVT43_04045</name>
</gene>
<comment type="caution">
    <text evidence="1">The sequence shown here is derived from an EMBL/GenBank/DDBJ whole genome shotgun (WGS) entry which is preliminary data.</text>
</comment>
<reference evidence="1 2" key="1">
    <citation type="submission" date="2024-06" db="EMBL/GenBank/DDBJ databases">
        <authorList>
            <person name="Li F."/>
        </authorList>
    </citation>
    <scope>NUCLEOTIDE SEQUENCE [LARGE SCALE GENOMIC DNA]</scope>
    <source>
        <strain evidence="1 2">GXAS 311</strain>
    </source>
</reference>
<name>A0ABV2BQT4_9GAMM</name>
<evidence type="ECO:0000313" key="2">
    <source>
        <dbReference type="Proteomes" id="UP001548189"/>
    </source>
</evidence>
<keyword evidence="2" id="KW-1185">Reference proteome</keyword>
<dbReference type="Proteomes" id="UP001548189">
    <property type="component" value="Unassembled WGS sequence"/>
</dbReference>
<dbReference type="PROSITE" id="PS51648">
    <property type="entry name" value="YCGL"/>
    <property type="match status" value="1"/>
</dbReference>
<dbReference type="PANTHER" id="PTHR38109:SF1">
    <property type="entry name" value="PROTEIN YCGL"/>
    <property type="match status" value="1"/>
</dbReference>
<evidence type="ECO:0000313" key="1">
    <source>
        <dbReference type="EMBL" id="MET1254294.1"/>
    </source>
</evidence>
<sequence>MLASVYRSNKKDEMYLYISVKDDFSQVPESLMKIFGKPEFALQINLGKRDKLSRVDIEEVKTKLQEDGYFLQMPPSIHDNLAGILKKK</sequence>
<dbReference type="HAMAP" id="MF_01866">
    <property type="entry name" value="UPF0745"/>
    <property type="match status" value="1"/>
</dbReference>
<dbReference type="InterPro" id="IPR027354">
    <property type="entry name" value="YcgL_dom"/>
</dbReference>
<accession>A0ABV2BQT4</accession>